<dbReference type="GO" id="GO:0042545">
    <property type="term" value="P:cell wall modification"/>
    <property type="evidence" value="ECO:0007669"/>
    <property type="project" value="UniProtKB-UniRule"/>
</dbReference>
<keyword evidence="3 5" id="KW-0063">Aspartyl esterase</keyword>
<feature type="domain" description="Pectinesterase catalytic" evidence="6">
    <location>
        <begin position="54"/>
        <end position="353"/>
    </location>
</feature>
<dbReference type="Proteomes" id="UP001202328">
    <property type="component" value="Unassembled WGS sequence"/>
</dbReference>
<dbReference type="SUPFAM" id="SSF51126">
    <property type="entry name" value="Pectin lyase-like"/>
    <property type="match status" value="1"/>
</dbReference>
<keyword evidence="2 5" id="KW-0378">Hydrolase</keyword>
<feature type="active site" evidence="4">
    <location>
        <position position="205"/>
    </location>
</feature>
<keyword evidence="5" id="KW-0732">Signal</keyword>
<dbReference type="FunFam" id="2.160.20.10:FF:000001">
    <property type="entry name" value="Pectinesterase"/>
    <property type="match status" value="1"/>
</dbReference>
<dbReference type="InterPro" id="IPR000070">
    <property type="entry name" value="Pectinesterase_cat"/>
</dbReference>
<dbReference type="EMBL" id="JAJJMB010001716">
    <property type="protein sequence ID" value="KAI3955889.1"/>
    <property type="molecule type" value="Genomic_DNA"/>
</dbReference>
<keyword evidence="8" id="KW-1185">Reference proteome</keyword>
<sequence length="368" mass="41011">MIISKNSRALLIILFSLIITSKTLSSPPLGHHEFFLSEHTKAFLDSPLTSIQANIVVSQDGDGNFTTISDAIEAAPDLSNKGTIIYVKSGLYEEDYLQVGKKKINLWFIGDGINKTVISGGKSRDGDNLKTFLTASFAVKGDGFIARDLTFDNWAGPAKQQAVALLVSANRVVVHRCSITGYQDSLYAHQGTQFFRECDIYGTIDFIFGDVTAVFQNCRIYARRPLEGQFNTITAHKRDEENSTTGFSIHQSWILAAPDLDPVKNTVKTYLGRPWNLYSRVVFMSCRMEDHIDPSGWSPWEENDTRALDTLYYGEYLNDGPSSPVKKRVNWTGYHNMTSQEAEAFTVNQFIQGSTWLPSTGVPFNGGL</sequence>
<evidence type="ECO:0000313" key="8">
    <source>
        <dbReference type="Proteomes" id="UP001202328"/>
    </source>
</evidence>
<comment type="catalytic activity">
    <reaction evidence="5">
        <text>[(1-&gt;4)-alpha-D-galacturonosyl methyl ester](n) + n H2O = [(1-&gt;4)-alpha-D-galacturonosyl](n) + n methanol + n H(+)</text>
        <dbReference type="Rhea" id="RHEA:22380"/>
        <dbReference type="Rhea" id="RHEA-COMP:14570"/>
        <dbReference type="Rhea" id="RHEA-COMP:14573"/>
        <dbReference type="ChEBI" id="CHEBI:15377"/>
        <dbReference type="ChEBI" id="CHEBI:15378"/>
        <dbReference type="ChEBI" id="CHEBI:17790"/>
        <dbReference type="ChEBI" id="CHEBI:140522"/>
        <dbReference type="ChEBI" id="CHEBI:140523"/>
        <dbReference type="EC" id="3.1.1.11"/>
    </reaction>
</comment>
<dbReference type="AlphaFoldDB" id="A0AAD4TDP6"/>
<feature type="signal peptide" evidence="5">
    <location>
        <begin position="1"/>
        <end position="25"/>
    </location>
</feature>
<evidence type="ECO:0000256" key="2">
    <source>
        <dbReference type="ARBA" id="ARBA00022801"/>
    </source>
</evidence>
<feature type="chain" id="PRO_5041774422" description="Pectinesterase" evidence="5">
    <location>
        <begin position="26"/>
        <end position="368"/>
    </location>
</feature>
<evidence type="ECO:0000256" key="5">
    <source>
        <dbReference type="RuleBase" id="RU000589"/>
    </source>
</evidence>
<reference evidence="7" key="1">
    <citation type="submission" date="2022-04" db="EMBL/GenBank/DDBJ databases">
        <title>A functionally conserved STORR gene fusion in Papaver species that diverged 16.8 million years ago.</title>
        <authorList>
            <person name="Catania T."/>
        </authorList>
    </citation>
    <scope>NUCLEOTIDE SEQUENCE</scope>
    <source>
        <strain evidence="7">S-188037</strain>
    </source>
</reference>
<dbReference type="InterPro" id="IPR033131">
    <property type="entry name" value="Pectinesterase_Asp_AS"/>
</dbReference>
<comment type="pathway">
    <text evidence="1 5">Glycan metabolism; pectin degradation; 2-dehydro-3-deoxy-D-gluconate from pectin: step 1/5.</text>
</comment>
<name>A0AAD4TDP6_9MAGN</name>
<dbReference type="InterPro" id="IPR012334">
    <property type="entry name" value="Pectin_lyas_fold"/>
</dbReference>
<organism evidence="7 8">
    <name type="scientific">Papaver atlanticum</name>
    <dbReference type="NCBI Taxonomy" id="357466"/>
    <lineage>
        <taxon>Eukaryota</taxon>
        <taxon>Viridiplantae</taxon>
        <taxon>Streptophyta</taxon>
        <taxon>Embryophyta</taxon>
        <taxon>Tracheophyta</taxon>
        <taxon>Spermatophyta</taxon>
        <taxon>Magnoliopsida</taxon>
        <taxon>Ranunculales</taxon>
        <taxon>Papaveraceae</taxon>
        <taxon>Papaveroideae</taxon>
        <taxon>Papaver</taxon>
    </lineage>
</organism>
<protein>
    <recommendedName>
        <fullName evidence="5">Pectinesterase</fullName>
        <ecNumber evidence="5">3.1.1.11</ecNumber>
    </recommendedName>
</protein>
<proteinExistence type="predicted"/>
<dbReference type="PANTHER" id="PTHR31707">
    <property type="entry name" value="PECTINESTERASE"/>
    <property type="match status" value="1"/>
</dbReference>
<evidence type="ECO:0000256" key="3">
    <source>
        <dbReference type="ARBA" id="ARBA00023085"/>
    </source>
</evidence>
<dbReference type="Gene3D" id="2.160.20.10">
    <property type="entry name" value="Single-stranded right-handed beta-helix, Pectin lyase-like"/>
    <property type="match status" value="1"/>
</dbReference>
<gene>
    <name evidence="7" type="ORF">MKW98_006249</name>
</gene>
<dbReference type="Pfam" id="PF01095">
    <property type="entry name" value="Pectinesterase"/>
    <property type="match status" value="1"/>
</dbReference>
<accession>A0AAD4TDP6</accession>
<evidence type="ECO:0000259" key="6">
    <source>
        <dbReference type="Pfam" id="PF01095"/>
    </source>
</evidence>
<evidence type="ECO:0000313" key="7">
    <source>
        <dbReference type="EMBL" id="KAI3955889.1"/>
    </source>
</evidence>
<comment type="caution">
    <text evidence="7">The sequence shown here is derived from an EMBL/GenBank/DDBJ whole genome shotgun (WGS) entry which is preliminary data.</text>
</comment>
<dbReference type="EC" id="3.1.1.11" evidence="5"/>
<dbReference type="PROSITE" id="PS00503">
    <property type="entry name" value="PECTINESTERASE_2"/>
    <property type="match status" value="1"/>
</dbReference>
<dbReference type="GO" id="GO:0030599">
    <property type="term" value="F:pectinesterase activity"/>
    <property type="evidence" value="ECO:0007669"/>
    <property type="project" value="UniProtKB-UniRule"/>
</dbReference>
<evidence type="ECO:0000256" key="4">
    <source>
        <dbReference type="PROSITE-ProRule" id="PRU10040"/>
    </source>
</evidence>
<dbReference type="GO" id="GO:0045490">
    <property type="term" value="P:pectin catabolic process"/>
    <property type="evidence" value="ECO:0007669"/>
    <property type="project" value="UniProtKB-UniRule"/>
</dbReference>
<evidence type="ECO:0000256" key="1">
    <source>
        <dbReference type="ARBA" id="ARBA00005184"/>
    </source>
</evidence>
<dbReference type="InterPro" id="IPR011050">
    <property type="entry name" value="Pectin_lyase_fold/virulence"/>
</dbReference>